<accession>A0AC61QIS4</accession>
<organism evidence="1 2">
    <name type="scientific">Candidatus Syntrophosphaera thermopropionivorans</name>
    <dbReference type="NCBI Taxonomy" id="2593015"/>
    <lineage>
        <taxon>Bacteria</taxon>
        <taxon>Pseudomonadati</taxon>
        <taxon>Candidatus Cloacimonadota</taxon>
        <taxon>Candidatus Cloacimonadia</taxon>
        <taxon>Candidatus Cloacimonadales</taxon>
        <taxon>Candidatus Cloacimonadaceae</taxon>
        <taxon>Candidatus Syntrophosphaera</taxon>
    </lineage>
</organism>
<evidence type="ECO:0000313" key="2">
    <source>
        <dbReference type="Proteomes" id="UP000294588"/>
    </source>
</evidence>
<dbReference type="Proteomes" id="UP000294588">
    <property type="component" value="Unassembled WGS sequence"/>
</dbReference>
<name>A0AC61QIS4_9BACT</name>
<evidence type="ECO:0000313" key="1">
    <source>
        <dbReference type="EMBL" id="TDF72881.1"/>
    </source>
</evidence>
<reference evidence="1" key="1">
    <citation type="submission" date="2019-03" db="EMBL/GenBank/DDBJ databases">
        <title>Candidatus Syntrophosphaera thermopropionivorans: a novel player in syntrophic propionate oxidation during anaerobic digestion.</title>
        <authorList>
            <person name="Dyksma S."/>
        </authorList>
    </citation>
    <scope>NUCLEOTIDE SEQUENCE</scope>
    <source>
        <strain evidence="1">W5</strain>
    </source>
</reference>
<gene>
    <name evidence="1" type="ORF">E0946_04825</name>
</gene>
<sequence length="427" mass="48103">MKKIFKLSIILCLVIFLASCGSKKSPTGGPEDLSKPVVISSLPPQFGNISEGRIEINFSKPLDKTSIPHSVYIYPPVMNKKITVDKNSVIIQINENLLPNTNYYVIISTRLKDIRGNSPDENQTLVFASGKLNQLRLSGTIDYEHPGDNSLPVQMSLLSEDSLLVLSQVARGPSYAIEPLNPAHYILRAYIDKNLNGRYDFTQEPYFEQPVRVEHPTNLNLFLAYADTTKPNIKLVTSQHKREIEITFTEAIKSYRSIKINRLDNKEELPVLLSYLEEDKLTLLTASQDAFAYTLELYGVEDKKGNVTPVIKSEFRSSTIMDTQPPQVVYSSPRNGTSVKSLEPILEVCFSEVIPRASVKASLRASETKTEIPLEVLQSDSRIYRFKPQKPLQNYRSYVLTISATDISGNSMPESFNLNFLPLIYQD</sequence>
<comment type="caution">
    <text evidence="1">The sequence shown here is derived from an EMBL/GenBank/DDBJ whole genome shotgun (WGS) entry which is preliminary data.</text>
</comment>
<keyword evidence="2" id="KW-1185">Reference proteome</keyword>
<proteinExistence type="predicted"/>
<dbReference type="EMBL" id="SMOG01000013">
    <property type="protein sequence ID" value="TDF72881.1"/>
    <property type="molecule type" value="Genomic_DNA"/>
</dbReference>
<protein>
    <submittedName>
        <fullName evidence="1">Uncharacterized protein</fullName>
    </submittedName>
</protein>